<protein>
    <submittedName>
        <fullName evidence="2">Serine/threonine phosphatase</fullName>
    </submittedName>
</protein>
<dbReference type="CDD" id="cd00143">
    <property type="entry name" value="PP2Cc"/>
    <property type="match status" value="1"/>
</dbReference>
<dbReference type="InterPro" id="IPR036457">
    <property type="entry name" value="PPM-type-like_dom_sf"/>
</dbReference>
<organism evidence="2 3">
    <name type="scientific">Scytonema millei VB511283</name>
    <dbReference type="NCBI Taxonomy" id="1245923"/>
    <lineage>
        <taxon>Bacteria</taxon>
        <taxon>Bacillati</taxon>
        <taxon>Cyanobacteriota</taxon>
        <taxon>Cyanophyceae</taxon>
        <taxon>Nostocales</taxon>
        <taxon>Scytonemataceae</taxon>
        <taxon>Scytonema</taxon>
    </lineage>
</organism>
<dbReference type="InterPro" id="IPR015655">
    <property type="entry name" value="PP2C"/>
</dbReference>
<name>A0A9X5E4L3_9CYAN</name>
<dbReference type="PROSITE" id="PS51746">
    <property type="entry name" value="PPM_2"/>
    <property type="match status" value="1"/>
</dbReference>
<evidence type="ECO:0000313" key="3">
    <source>
        <dbReference type="Proteomes" id="UP000031532"/>
    </source>
</evidence>
<dbReference type="SMART" id="SM00332">
    <property type="entry name" value="PP2Cc"/>
    <property type="match status" value="1"/>
</dbReference>
<reference evidence="2 3" key="1">
    <citation type="journal article" date="2015" name="Genome Announc.">
        <title>Draft Genome Sequence of the Terrestrial Cyanobacterium Scytonema millei VB511283, Isolated from Eastern India.</title>
        <authorList>
            <person name="Sen D."/>
            <person name="Chandrababunaidu M.M."/>
            <person name="Singh D."/>
            <person name="Sanghi N."/>
            <person name="Ghorai A."/>
            <person name="Mishra G.P."/>
            <person name="Madduluri M."/>
            <person name="Adhikary S.P."/>
            <person name="Tripathy S."/>
        </authorList>
    </citation>
    <scope>NUCLEOTIDE SEQUENCE [LARGE SCALE GENOMIC DNA]</scope>
    <source>
        <strain evidence="2 3">VB511283</strain>
    </source>
</reference>
<dbReference type="GO" id="GO:0004722">
    <property type="term" value="F:protein serine/threonine phosphatase activity"/>
    <property type="evidence" value="ECO:0007669"/>
    <property type="project" value="InterPro"/>
</dbReference>
<dbReference type="NCBIfam" id="NF011149">
    <property type="entry name" value="PRK14559.1"/>
    <property type="match status" value="1"/>
</dbReference>
<dbReference type="SMART" id="SM00331">
    <property type="entry name" value="PP2C_SIG"/>
    <property type="match status" value="1"/>
</dbReference>
<dbReference type="Pfam" id="PF13672">
    <property type="entry name" value="PP2C_2"/>
    <property type="match status" value="1"/>
</dbReference>
<dbReference type="SUPFAM" id="SSF81606">
    <property type="entry name" value="PP2C-like"/>
    <property type="match status" value="1"/>
</dbReference>
<accession>A0A9X5E4L3</accession>
<dbReference type="OrthoDB" id="500607at2"/>
<evidence type="ECO:0000313" key="2">
    <source>
        <dbReference type="EMBL" id="NHC34808.1"/>
    </source>
</evidence>
<gene>
    <name evidence="2" type="ORF">QH73_0009065</name>
</gene>
<sequence>MLICPQCQSENANTNKFCQGCGTPLTFKFCPECGTQVALNAKLCHNCGAQTGTVWWAIVMGVVEPQEGSPVSNSEVVEALDVAGEPKIVESLPSRVSQQKSEGTAPPAPLALSLTTHDSRLTTSALPAGAYLDLQQRYQLLDPLEMPLNPSDRAEAQVRVLDCQPFQLSPLEAGANVMVAQSIPAIAKTYVALNSKFGEKSSQKLPKIHDAWQQGNQQVILIADRSDWQDMMQMWHERGTTPMQIMQWFEDMVRLWHELEPWHCRQSLLELSNLRVDATGNFGLQRLYPEQNQGNLSLQDLGQIWQQLFQESQRTKFGSLVELLLDLTAGDIQTTDELQSRLQATSSELQLEAIDAPYSPSVLNTQEAAADRGKVGVTLNNSAAPTVIQMNESQENFMKSEELPTLVLPMHLVGIEDAGNTDVGRQRHHNEDCFGIITKVDKYVFPNDRTIEAQGIYILCDGMGGHAGGEVASALAVKKLQEYFHANWQPYQALPNEASIREAIRIANQGIFDLNQQDARSGVGRMGTTLVLVLVRNNQMTVAHVGDSRLYSFSRKRGLEQVTLDHEVGQREILRGVEPAIAYARPDAYQLTQALGPRDENYVNPDVSFVELNEDTLLILVSDGVSDNGLLEQHWETHIEPLLNSGASLERGVSELIELANQYNGHDNITVVLVRLKVRPKLEH</sequence>
<keyword evidence="3" id="KW-1185">Reference proteome</keyword>
<feature type="domain" description="PPM-type phosphatase" evidence="1">
    <location>
        <begin position="412"/>
        <end position="676"/>
    </location>
</feature>
<evidence type="ECO:0000259" key="1">
    <source>
        <dbReference type="PROSITE" id="PS51746"/>
    </source>
</evidence>
<dbReference type="Gene3D" id="3.60.40.10">
    <property type="entry name" value="PPM-type phosphatase domain"/>
    <property type="match status" value="1"/>
</dbReference>
<dbReference type="EMBL" id="JTJC03000002">
    <property type="protein sequence ID" value="NHC34808.1"/>
    <property type="molecule type" value="Genomic_DNA"/>
</dbReference>
<comment type="caution">
    <text evidence="2">The sequence shown here is derived from an EMBL/GenBank/DDBJ whole genome shotgun (WGS) entry which is preliminary data.</text>
</comment>
<dbReference type="RefSeq" id="WP_039716682.1">
    <property type="nucleotide sequence ID" value="NZ_JTJC03000002.1"/>
</dbReference>
<proteinExistence type="predicted"/>
<dbReference type="InterPro" id="IPR001932">
    <property type="entry name" value="PPM-type_phosphatase-like_dom"/>
</dbReference>
<dbReference type="Pfam" id="PF12773">
    <property type="entry name" value="DZR"/>
    <property type="match status" value="1"/>
</dbReference>
<dbReference type="PANTHER" id="PTHR47992">
    <property type="entry name" value="PROTEIN PHOSPHATASE"/>
    <property type="match status" value="1"/>
</dbReference>
<dbReference type="InterPro" id="IPR025874">
    <property type="entry name" value="DZR"/>
</dbReference>
<dbReference type="Proteomes" id="UP000031532">
    <property type="component" value="Unassembled WGS sequence"/>
</dbReference>
<dbReference type="AlphaFoldDB" id="A0A9X5E4L3"/>